<keyword evidence="3" id="KW-1185">Reference proteome</keyword>
<proteinExistence type="predicted"/>
<feature type="compositionally biased region" description="Basic residues" evidence="1">
    <location>
        <begin position="157"/>
        <end position="169"/>
    </location>
</feature>
<sequence>MDSESTDPNLMLLSLNLSDSEPEEAAAPGNTTPTTTTAPTAEYQPTRAERTALSEEAFQALKQTYRPKVENGDIRSTIPLPLPTTTPLPKPQAQALLHAAEELYFFRRYAEAAAFVRQVLGEGGDEDGEGGGENGDGNGEGKGEGEGGGGGEGGSKGKVKTRTTRKGRGRGVIDGETRRLLAYYLERCEARARDGGGGGNVGVSVS</sequence>
<protein>
    <submittedName>
        <fullName evidence="2">Uncharacterized protein</fullName>
    </submittedName>
</protein>
<reference evidence="2" key="1">
    <citation type="journal article" date="2023" name="Mol. Phylogenet. Evol.">
        <title>Genome-scale phylogeny and comparative genomics of the fungal order Sordariales.</title>
        <authorList>
            <person name="Hensen N."/>
            <person name="Bonometti L."/>
            <person name="Westerberg I."/>
            <person name="Brannstrom I.O."/>
            <person name="Guillou S."/>
            <person name="Cros-Aarteil S."/>
            <person name="Calhoun S."/>
            <person name="Haridas S."/>
            <person name="Kuo A."/>
            <person name="Mondo S."/>
            <person name="Pangilinan J."/>
            <person name="Riley R."/>
            <person name="LaButti K."/>
            <person name="Andreopoulos B."/>
            <person name="Lipzen A."/>
            <person name="Chen C."/>
            <person name="Yan M."/>
            <person name="Daum C."/>
            <person name="Ng V."/>
            <person name="Clum A."/>
            <person name="Steindorff A."/>
            <person name="Ohm R.A."/>
            <person name="Martin F."/>
            <person name="Silar P."/>
            <person name="Natvig D.O."/>
            <person name="Lalanne C."/>
            <person name="Gautier V."/>
            <person name="Ament-Velasquez S.L."/>
            <person name="Kruys A."/>
            <person name="Hutchinson M.I."/>
            <person name="Powell A.J."/>
            <person name="Barry K."/>
            <person name="Miller A.N."/>
            <person name="Grigoriev I.V."/>
            <person name="Debuchy R."/>
            <person name="Gladieux P."/>
            <person name="Hiltunen Thoren M."/>
            <person name="Johannesson H."/>
        </authorList>
    </citation>
    <scope>NUCLEOTIDE SEQUENCE</scope>
    <source>
        <strain evidence="2">CBS 168.71</strain>
    </source>
</reference>
<feature type="region of interest" description="Disordered" evidence="1">
    <location>
        <begin position="1"/>
        <end position="49"/>
    </location>
</feature>
<dbReference type="EMBL" id="JAUEPN010000003">
    <property type="protein sequence ID" value="KAK3296800.1"/>
    <property type="molecule type" value="Genomic_DNA"/>
</dbReference>
<feature type="compositionally biased region" description="Low complexity" evidence="1">
    <location>
        <begin position="25"/>
        <end position="46"/>
    </location>
</feature>
<dbReference type="GeneID" id="87844915"/>
<comment type="caution">
    <text evidence="2">The sequence shown here is derived from an EMBL/GenBank/DDBJ whole genome shotgun (WGS) entry which is preliminary data.</text>
</comment>
<feature type="region of interest" description="Disordered" evidence="1">
    <location>
        <begin position="122"/>
        <end position="172"/>
    </location>
</feature>
<feature type="compositionally biased region" description="Low complexity" evidence="1">
    <location>
        <begin position="9"/>
        <end position="18"/>
    </location>
</feature>
<name>A0AAE0HHW2_9PEZI</name>
<reference evidence="2" key="2">
    <citation type="submission" date="2023-06" db="EMBL/GenBank/DDBJ databases">
        <authorList>
            <consortium name="Lawrence Berkeley National Laboratory"/>
            <person name="Haridas S."/>
            <person name="Hensen N."/>
            <person name="Bonometti L."/>
            <person name="Westerberg I."/>
            <person name="Brannstrom I.O."/>
            <person name="Guillou S."/>
            <person name="Cros-Aarteil S."/>
            <person name="Calhoun S."/>
            <person name="Kuo A."/>
            <person name="Mondo S."/>
            <person name="Pangilinan J."/>
            <person name="Riley R."/>
            <person name="Labutti K."/>
            <person name="Andreopoulos B."/>
            <person name="Lipzen A."/>
            <person name="Chen C."/>
            <person name="Yanf M."/>
            <person name="Daum C."/>
            <person name="Ng V."/>
            <person name="Clum A."/>
            <person name="Steindorff A."/>
            <person name="Ohm R."/>
            <person name="Martin F."/>
            <person name="Silar P."/>
            <person name="Natvig D."/>
            <person name="Lalanne C."/>
            <person name="Gautier V."/>
            <person name="Ament-Velasquez S.L."/>
            <person name="Kruys A."/>
            <person name="Hutchinson M.I."/>
            <person name="Powell A.J."/>
            <person name="Barry K."/>
            <person name="Miller A.N."/>
            <person name="Grigoriev I.V."/>
            <person name="Debuchy R."/>
            <person name="Gladieux P."/>
            <person name="Thoren M.H."/>
            <person name="Johannesson H."/>
        </authorList>
    </citation>
    <scope>NUCLEOTIDE SEQUENCE</scope>
    <source>
        <strain evidence="2">CBS 168.71</strain>
    </source>
</reference>
<gene>
    <name evidence="2" type="ORF">B0H64DRAFT_472996</name>
</gene>
<dbReference type="AlphaFoldDB" id="A0AAE0HHW2"/>
<organism evidence="2 3">
    <name type="scientific">Chaetomium fimeti</name>
    <dbReference type="NCBI Taxonomy" id="1854472"/>
    <lineage>
        <taxon>Eukaryota</taxon>
        <taxon>Fungi</taxon>
        <taxon>Dikarya</taxon>
        <taxon>Ascomycota</taxon>
        <taxon>Pezizomycotina</taxon>
        <taxon>Sordariomycetes</taxon>
        <taxon>Sordariomycetidae</taxon>
        <taxon>Sordariales</taxon>
        <taxon>Chaetomiaceae</taxon>
        <taxon>Chaetomium</taxon>
    </lineage>
</organism>
<evidence type="ECO:0000256" key="1">
    <source>
        <dbReference type="SAM" id="MobiDB-lite"/>
    </source>
</evidence>
<dbReference type="Proteomes" id="UP001278766">
    <property type="component" value="Unassembled WGS sequence"/>
</dbReference>
<accession>A0AAE0HHW2</accession>
<feature type="compositionally biased region" description="Gly residues" evidence="1">
    <location>
        <begin position="146"/>
        <end position="156"/>
    </location>
</feature>
<evidence type="ECO:0000313" key="2">
    <source>
        <dbReference type="EMBL" id="KAK3296800.1"/>
    </source>
</evidence>
<evidence type="ECO:0000313" key="3">
    <source>
        <dbReference type="Proteomes" id="UP001278766"/>
    </source>
</evidence>
<dbReference type="RefSeq" id="XP_062660314.1">
    <property type="nucleotide sequence ID" value="XM_062807967.1"/>
</dbReference>